<proteinExistence type="predicted"/>
<organism evidence="1 2">
    <name type="scientific">Caerostris extrusa</name>
    <name type="common">Bark spider</name>
    <name type="synonym">Caerostris bankana</name>
    <dbReference type="NCBI Taxonomy" id="172846"/>
    <lineage>
        <taxon>Eukaryota</taxon>
        <taxon>Metazoa</taxon>
        <taxon>Ecdysozoa</taxon>
        <taxon>Arthropoda</taxon>
        <taxon>Chelicerata</taxon>
        <taxon>Arachnida</taxon>
        <taxon>Araneae</taxon>
        <taxon>Araneomorphae</taxon>
        <taxon>Entelegynae</taxon>
        <taxon>Araneoidea</taxon>
        <taxon>Araneidae</taxon>
        <taxon>Caerostris</taxon>
    </lineage>
</organism>
<name>A0AAV4VDM6_CAEEX</name>
<comment type="caution">
    <text evidence="1">The sequence shown here is derived from an EMBL/GenBank/DDBJ whole genome shotgun (WGS) entry which is preliminary data.</text>
</comment>
<evidence type="ECO:0000313" key="1">
    <source>
        <dbReference type="EMBL" id="GIY68060.1"/>
    </source>
</evidence>
<sequence length="101" mass="11247">MREKELNCIRQSILFKVTFDSRVVSSSHGVWYLRGEFSRGVNLYAHVVRASCVLLSDGQLNIRHTRGRGGLNCIRQSVVLKVTFDSIVVSSLAHGGSLVEE</sequence>
<gene>
    <name evidence="1" type="ORF">CEXT_244411</name>
</gene>
<evidence type="ECO:0000313" key="2">
    <source>
        <dbReference type="Proteomes" id="UP001054945"/>
    </source>
</evidence>
<dbReference type="EMBL" id="BPLR01014319">
    <property type="protein sequence ID" value="GIY68060.1"/>
    <property type="molecule type" value="Genomic_DNA"/>
</dbReference>
<reference evidence="1 2" key="1">
    <citation type="submission" date="2021-06" db="EMBL/GenBank/DDBJ databases">
        <title>Caerostris extrusa draft genome.</title>
        <authorList>
            <person name="Kono N."/>
            <person name="Arakawa K."/>
        </authorList>
    </citation>
    <scope>NUCLEOTIDE SEQUENCE [LARGE SCALE GENOMIC DNA]</scope>
</reference>
<protein>
    <submittedName>
        <fullName evidence="1">Uncharacterized protein</fullName>
    </submittedName>
</protein>
<accession>A0AAV4VDM6</accession>
<keyword evidence="2" id="KW-1185">Reference proteome</keyword>
<dbReference type="AlphaFoldDB" id="A0AAV4VDM6"/>
<dbReference type="Proteomes" id="UP001054945">
    <property type="component" value="Unassembled WGS sequence"/>
</dbReference>